<evidence type="ECO:0000256" key="1">
    <source>
        <dbReference type="ARBA" id="ARBA00022490"/>
    </source>
</evidence>
<keyword evidence="3 5" id="KW-0539">Nucleus</keyword>
<dbReference type="PROSITE" id="PS00854">
    <property type="entry name" value="PROTEASOME_BETA_1"/>
    <property type="match status" value="1"/>
</dbReference>
<dbReference type="EMBL" id="PUHQ01000035">
    <property type="protein sequence ID" value="KAG0661410.1"/>
    <property type="molecule type" value="Genomic_DNA"/>
</dbReference>
<dbReference type="Pfam" id="PF00227">
    <property type="entry name" value="Proteasome"/>
    <property type="match status" value="2"/>
</dbReference>
<dbReference type="InterPro" id="IPR023333">
    <property type="entry name" value="Proteasome_suB-type"/>
</dbReference>
<evidence type="ECO:0000256" key="4">
    <source>
        <dbReference type="ARBA" id="ARBA00026071"/>
    </source>
</evidence>
<dbReference type="InterPro" id="IPR035206">
    <property type="entry name" value="Proteasome_beta2"/>
</dbReference>
<evidence type="ECO:0000256" key="2">
    <source>
        <dbReference type="ARBA" id="ARBA00022942"/>
    </source>
</evidence>
<dbReference type="GO" id="GO:0005737">
    <property type="term" value="C:cytoplasm"/>
    <property type="evidence" value="ECO:0007669"/>
    <property type="project" value="UniProtKB-SubCell"/>
</dbReference>
<evidence type="ECO:0000313" key="8">
    <source>
        <dbReference type="Proteomes" id="UP000777482"/>
    </source>
</evidence>
<dbReference type="InterPro" id="IPR050115">
    <property type="entry name" value="Proteasome_alpha"/>
</dbReference>
<dbReference type="OrthoDB" id="268428at2759"/>
<dbReference type="GO" id="GO:0005634">
    <property type="term" value="C:nucleus"/>
    <property type="evidence" value="ECO:0007669"/>
    <property type="project" value="UniProtKB-SubCell"/>
</dbReference>
<keyword evidence="1 5" id="KW-0963">Cytoplasm</keyword>
<dbReference type="Gene3D" id="3.60.20.10">
    <property type="entry name" value="Glutamine Phosphoribosylpyrophosphate, subunit 1, domain 1"/>
    <property type="match status" value="1"/>
</dbReference>
<dbReference type="AlphaFoldDB" id="A0A9P7B6X1"/>
<comment type="function">
    <text evidence="5">Component of the proteasome, a multicatalytic proteinase complex which is characterized by its ability to cleave peptides with Arg, Phe, Tyr, Leu, and Glu adjacent to the leaving group at neutral or slightly basic pH. The proteasome has an ATP-dependent proteolytic activity.</text>
</comment>
<accession>A0A9P7B6X1</accession>
<feature type="compositionally biased region" description="Pro residues" evidence="6">
    <location>
        <begin position="222"/>
        <end position="231"/>
    </location>
</feature>
<dbReference type="GO" id="GO:0010498">
    <property type="term" value="P:proteasomal protein catabolic process"/>
    <property type="evidence" value="ECO:0007669"/>
    <property type="project" value="InterPro"/>
</dbReference>
<comment type="subunit">
    <text evidence="4">The 26S proteasome consists of a 20S proteasome core and two 19S regulatory subunits. The 20S proteasome core is composed of 28 subunits that are arranged in four stacked rings, resulting in a barrel-shaped structure. The two end rings are each formed by seven alpha subunits, and the two central rings are each formed by seven beta subunits. The catalytic chamber with the active sites is on the inside of the barrel.</text>
</comment>
<comment type="subcellular location">
    <subcellularLocation>
        <location evidence="5">Cytoplasm</location>
    </subcellularLocation>
    <subcellularLocation>
        <location evidence="5">Nucleus</location>
    </subcellularLocation>
</comment>
<comment type="caution">
    <text evidence="7">The sequence shown here is derived from an EMBL/GenBank/DDBJ whole genome shotgun (WGS) entry which is preliminary data.</text>
</comment>
<dbReference type="Proteomes" id="UP000777482">
    <property type="component" value="Unassembled WGS sequence"/>
</dbReference>
<feature type="region of interest" description="Disordered" evidence="6">
    <location>
        <begin position="216"/>
        <end position="256"/>
    </location>
</feature>
<dbReference type="PANTHER" id="PTHR11599">
    <property type="entry name" value="PROTEASOME SUBUNIT ALPHA/BETA"/>
    <property type="match status" value="1"/>
</dbReference>
<dbReference type="InterPro" id="IPR029055">
    <property type="entry name" value="Ntn_hydrolases_N"/>
</dbReference>
<dbReference type="SUPFAM" id="SSF56235">
    <property type="entry name" value="N-terminal nucleophile aminohydrolases (Ntn hydrolases)"/>
    <property type="match status" value="1"/>
</dbReference>
<comment type="similarity">
    <text evidence="5">Belongs to the peptidase T1B family.</text>
</comment>
<organism evidence="7 8">
    <name type="scientific">Rhodotorula mucilaginosa</name>
    <name type="common">Yeast</name>
    <name type="synonym">Rhodotorula rubra</name>
    <dbReference type="NCBI Taxonomy" id="5537"/>
    <lineage>
        <taxon>Eukaryota</taxon>
        <taxon>Fungi</taxon>
        <taxon>Dikarya</taxon>
        <taxon>Basidiomycota</taxon>
        <taxon>Pucciniomycotina</taxon>
        <taxon>Microbotryomycetes</taxon>
        <taxon>Sporidiobolales</taxon>
        <taxon>Sporidiobolaceae</taxon>
        <taxon>Rhodotorula</taxon>
    </lineage>
</organism>
<sequence>MEVSFGITGKDYVLLASDTSAARSIVKMKGDEDKQREVGKHLVIAYSGEPGDTVHFAEYIERNLRLYQIRAARAFDALELVEETNRMPIPARRNHVPLRPPAAAAWVRNQLATSLRSRKPYSVNLLLGGFDPTSSTPSLYWIDYLGTLGTVPYAAHGYGAYFALSTMDRWHDPEGDLEKGLELLRKCIAELETRFIVNLGGWSIRVADKDGIRRINLDGTPYEPPQPPPVPQAQAGAAEQAEATPAAVAPEVAATA</sequence>
<keyword evidence="2 5" id="KW-0647">Proteasome</keyword>
<dbReference type="CDD" id="cd03758">
    <property type="entry name" value="proteasome_beta_type_2"/>
    <property type="match status" value="1"/>
</dbReference>
<evidence type="ECO:0000256" key="3">
    <source>
        <dbReference type="ARBA" id="ARBA00023242"/>
    </source>
</evidence>
<dbReference type="InterPro" id="IPR016050">
    <property type="entry name" value="Proteasome_bsu_CS"/>
</dbReference>
<dbReference type="PROSITE" id="PS51476">
    <property type="entry name" value="PROTEASOME_BETA_2"/>
    <property type="match status" value="1"/>
</dbReference>
<protein>
    <recommendedName>
        <fullName evidence="5">Proteasome subunit beta</fullName>
    </recommendedName>
</protein>
<name>A0A9P7B6X1_RHOMI</name>
<keyword evidence="8" id="KW-1185">Reference proteome</keyword>
<dbReference type="InterPro" id="IPR001353">
    <property type="entry name" value="Proteasome_sua/b"/>
</dbReference>
<comment type="subunit">
    <text evidence="5">Component of the proteasome complex.</text>
</comment>
<dbReference type="GO" id="GO:0019774">
    <property type="term" value="C:proteasome core complex, beta-subunit complex"/>
    <property type="evidence" value="ECO:0007669"/>
    <property type="project" value="UniProtKB-ARBA"/>
</dbReference>
<proteinExistence type="inferred from homology"/>
<evidence type="ECO:0000256" key="6">
    <source>
        <dbReference type="SAM" id="MobiDB-lite"/>
    </source>
</evidence>
<evidence type="ECO:0000256" key="5">
    <source>
        <dbReference type="RuleBase" id="RU004203"/>
    </source>
</evidence>
<reference evidence="7 8" key="1">
    <citation type="submission" date="2020-11" db="EMBL/GenBank/DDBJ databases">
        <title>Kefir isolates.</title>
        <authorList>
            <person name="Marcisauskas S."/>
            <person name="Kim Y."/>
            <person name="Blasche S."/>
        </authorList>
    </citation>
    <scope>NUCLEOTIDE SEQUENCE [LARGE SCALE GENOMIC DNA]</scope>
    <source>
        <strain evidence="7 8">KR</strain>
    </source>
</reference>
<feature type="compositionally biased region" description="Low complexity" evidence="6">
    <location>
        <begin position="232"/>
        <end position="256"/>
    </location>
</feature>
<evidence type="ECO:0000313" key="7">
    <source>
        <dbReference type="EMBL" id="KAG0661410.1"/>
    </source>
</evidence>
<gene>
    <name evidence="7" type="primary">PRE1</name>
    <name evidence="7" type="ORF">C6P46_004007</name>
</gene>